<organism evidence="2 3">
    <name type="scientific">Vibrio tritonius</name>
    <dbReference type="NCBI Taxonomy" id="1435069"/>
    <lineage>
        <taxon>Bacteria</taxon>
        <taxon>Pseudomonadati</taxon>
        <taxon>Pseudomonadota</taxon>
        <taxon>Gammaproteobacteria</taxon>
        <taxon>Vibrionales</taxon>
        <taxon>Vibrionaceae</taxon>
        <taxon>Vibrio</taxon>
    </lineage>
</organism>
<comment type="caution">
    <text evidence="2">The sequence shown here is derived from an EMBL/GenBank/DDBJ whole genome shotgun (WGS) entry which is preliminary data.</text>
</comment>
<evidence type="ECO:0000259" key="1">
    <source>
        <dbReference type="Pfam" id="PF23947"/>
    </source>
</evidence>
<accession>A0ABS7YLS7</accession>
<evidence type="ECO:0000313" key="3">
    <source>
        <dbReference type="Proteomes" id="UP001199044"/>
    </source>
</evidence>
<keyword evidence="3" id="KW-1185">Reference proteome</keyword>
<gene>
    <name evidence="2" type="ORF">LDJ79_10835</name>
</gene>
<name>A0ABS7YLS7_9VIBR</name>
<reference evidence="3" key="1">
    <citation type="submission" date="2023-07" db="EMBL/GenBank/DDBJ databases">
        <title>Molecular identification of indigenous halophilic bacteria isolated from red sea cost, biodegradation of synthetic dyes and assessment of degraded metabolite toxicity.</title>
        <authorList>
            <person name="Chaieb K."/>
            <person name="Altayb H.N."/>
        </authorList>
    </citation>
    <scope>NUCLEOTIDE SEQUENCE [LARGE SCALE GENOMIC DNA]</scope>
    <source>
        <strain evidence="3">K20</strain>
    </source>
</reference>
<protein>
    <recommendedName>
        <fullName evidence="1">DUF7281 domain-containing protein</fullName>
    </recommendedName>
</protein>
<feature type="domain" description="DUF7281" evidence="1">
    <location>
        <begin position="94"/>
        <end position="283"/>
    </location>
</feature>
<dbReference type="EMBL" id="JAIWIU010000065">
    <property type="protein sequence ID" value="MCA2016606.1"/>
    <property type="molecule type" value="Genomic_DNA"/>
</dbReference>
<evidence type="ECO:0000313" key="2">
    <source>
        <dbReference type="EMBL" id="MCA2016606.1"/>
    </source>
</evidence>
<proteinExistence type="predicted"/>
<dbReference type="InterPro" id="IPR055705">
    <property type="entry name" value="DUF7281"/>
</dbReference>
<dbReference type="RefSeq" id="WP_225250578.1">
    <property type="nucleotide sequence ID" value="NZ_JAIWIU010000065.1"/>
</dbReference>
<dbReference type="Pfam" id="PF23947">
    <property type="entry name" value="DUF7281"/>
    <property type="match status" value="1"/>
</dbReference>
<dbReference type="Proteomes" id="UP001199044">
    <property type="component" value="Unassembled WGS sequence"/>
</dbReference>
<sequence>MDKRTLTLLQGIVQHRKQVASASKALRDFAEHYGLGQLRGKEMHFTHQELDEIHRLLQLEVDANVLQLTLPQERIATSALVDDEKWATGNVFGQVLTVARAHHLPIRLKQGEVTTPNDTSFNVLPEQLDLTVPLMVIENGSMLTQWSGWVSCLPETLQHCLLVYRGHGRNQSHLKHLLSQVPEDQSPRFGYFDFDLAGILMADRWYQQTGAVPILPVNYAEFPKLIENQTARNKHATFVKQVQKYGKNPEFSHPQLGKVYDFIVEHELAIMQEQLAAKGIKLSQI</sequence>